<organism evidence="2 3">
    <name type="scientific">Leptosia nina</name>
    <dbReference type="NCBI Taxonomy" id="320188"/>
    <lineage>
        <taxon>Eukaryota</taxon>
        <taxon>Metazoa</taxon>
        <taxon>Ecdysozoa</taxon>
        <taxon>Arthropoda</taxon>
        <taxon>Hexapoda</taxon>
        <taxon>Insecta</taxon>
        <taxon>Pterygota</taxon>
        <taxon>Neoptera</taxon>
        <taxon>Endopterygota</taxon>
        <taxon>Lepidoptera</taxon>
        <taxon>Glossata</taxon>
        <taxon>Ditrysia</taxon>
        <taxon>Papilionoidea</taxon>
        <taxon>Pieridae</taxon>
        <taxon>Pierinae</taxon>
        <taxon>Leptosia</taxon>
    </lineage>
</organism>
<evidence type="ECO:0000259" key="1">
    <source>
        <dbReference type="Pfam" id="PF17906"/>
    </source>
</evidence>
<dbReference type="GO" id="GO:0000793">
    <property type="term" value="C:condensed chromosome"/>
    <property type="evidence" value="ECO:0007669"/>
    <property type="project" value="TreeGrafter"/>
</dbReference>
<accession>A0AAV1JVF6</accession>
<dbReference type="GO" id="GO:0000014">
    <property type="term" value="F:single-stranded DNA endodeoxyribonuclease activity"/>
    <property type="evidence" value="ECO:0007669"/>
    <property type="project" value="TreeGrafter"/>
</dbReference>
<comment type="caution">
    <text evidence="2">The sequence shown here is derived from an EMBL/GenBank/DDBJ whole genome shotgun (WGS) entry which is preliminary data.</text>
</comment>
<dbReference type="InterPro" id="IPR036397">
    <property type="entry name" value="RNaseH_sf"/>
</dbReference>
<dbReference type="AlphaFoldDB" id="A0AAV1JVF6"/>
<name>A0AAV1JVF6_9NEOP</name>
<dbReference type="GO" id="GO:0044774">
    <property type="term" value="P:mitotic DNA integrity checkpoint signaling"/>
    <property type="evidence" value="ECO:0007669"/>
    <property type="project" value="TreeGrafter"/>
</dbReference>
<dbReference type="GO" id="GO:0000729">
    <property type="term" value="P:DNA double-strand break processing"/>
    <property type="evidence" value="ECO:0007669"/>
    <property type="project" value="TreeGrafter"/>
</dbReference>
<reference evidence="2 3" key="1">
    <citation type="submission" date="2023-11" db="EMBL/GenBank/DDBJ databases">
        <authorList>
            <person name="Okamura Y."/>
        </authorList>
    </citation>
    <scope>NUCLEOTIDE SEQUENCE [LARGE SCALE GENOMIC DNA]</scope>
</reference>
<dbReference type="GO" id="GO:0006303">
    <property type="term" value="P:double-strand break repair via nonhomologous end joining"/>
    <property type="evidence" value="ECO:0007669"/>
    <property type="project" value="TreeGrafter"/>
</dbReference>
<dbReference type="GO" id="GO:0046975">
    <property type="term" value="F:histone H3K36 methyltransferase activity"/>
    <property type="evidence" value="ECO:0007669"/>
    <property type="project" value="TreeGrafter"/>
</dbReference>
<dbReference type="GO" id="GO:0003690">
    <property type="term" value="F:double-stranded DNA binding"/>
    <property type="evidence" value="ECO:0007669"/>
    <property type="project" value="TreeGrafter"/>
</dbReference>
<protein>
    <recommendedName>
        <fullName evidence="1">Mos1 transposase HTH domain-containing protein</fullName>
    </recommendedName>
</protein>
<dbReference type="InterPro" id="IPR052709">
    <property type="entry name" value="Transposase-MT_Hybrid"/>
</dbReference>
<dbReference type="EMBL" id="CAVLEF010000144">
    <property type="protein sequence ID" value="CAK1552420.1"/>
    <property type="molecule type" value="Genomic_DNA"/>
</dbReference>
<gene>
    <name evidence="2" type="ORF">LNINA_LOCUS11464</name>
</gene>
<dbReference type="GO" id="GO:0015074">
    <property type="term" value="P:DNA integration"/>
    <property type="evidence" value="ECO:0007669"/>
    <property type="project" value="TreeGrafter"/>
</dbReference>
<sequence length="187" mass="22139">MLEGINFCAFKARRLLEEAYGAHAPSKTTYEELFKRFRSGDFDIEDKERTGRPKTIEEVYLQALLDEDDTQTQDQLAEALNVTRQDISKHLHAMRKMLKEGKWVHELTERQMENRKTTSKILLLRYERKSFLYRIITGDEKWIFREFPNAENRGFLLVKHQHRRHGQTALKRQCFAFGGIKKVSCTT</sequence>
<dbReference type="GO" id="GO:0042800">
    <property type="term" value="F:histone H3K4 methyltransferase activity"/>
    <property type="evidence" value="ECO:0007669"/>
    <property type="project" value="TreeGrafter"/>
</dbReference>
<dbReference type="Proteomes" id="UP001497472">
    <property type="component" value="Unassembled WGS sequence"/>
</dbReference>
<dbReference type="GO" id="GO:0044547">
    <property type="term" value="F:DNA topoisomerase binding"/>
    <property type="evidence" value="ECO:0007669"/>
    <property type="project" value="TreeGrafter"/>
</dbReference>
<dbReference type="Gene3D" id="3.30.420.10">
    <property type="entry name" value="Ribonuclease H-like superfamily/Ribonuclease H"/>
    <property type="match status" value="1"/>
</dbReference>
<keyword evidence="3" id="KW-1185">Reference proteome</keyword>
<feature type="domain" description="Mos1 transposase HTH" evidence="1">
    <location>
        <begin position="9"/>
        <end position="41"/>
    </location>
</feature>
<dbReference type="InterPro" id="IPR036388">
    <property type="entry name" value="WH-like_DNA-bd_sf"/>
</dbReference>
<evidence type="ECO:0000313" key="2">
    <source>
        <dbReference type="EMBL" id="CAK1552420.1"/>
    </source>
</evidence>
<dbReference type="GO" id="GO:0031297">
    <property type="term" value="P:replication fork processing"/>
    <property type="evidence" value="ECO:0007669"/>
    <property type="project" value="TreeGrafter"/>
</dbReference>
<dbReference type="Gene3D" id="1.10.10.1450">
    <property type="match status" value="1"/>
</dbReference>
<dbReference type="PANTHER" id="PTHR46060">
    <property type="entry name" value="MARINER MOS1 TRANSPOSASE-LIKE PROTEIN"/>
    <property type="match status" value="1"/>
</dbReference>
<dbReference type="Gene3D" id="1.10.10.10">
    <property type="entry name" value="Winged helix-like DNA-binding domain superfamily/Winged helix DNA-binding domain"/>
    <property type="match status" value="1"/>
</dbReference>
<evidence type="ECO:0000313" key="3">
    <source>
        <dbReference type="Proteomes" id="UP001497472"/>
    </source>
</evidence>
<proteinExistence type="predicted"/>
<dbReference type="InterPro" id="IPR041426">
    <property type="entry name" value="Mos1_HTH"/>
</dbReference>
<dbReference type="PANTHER" id="PTHR46060:SF2">
    <property type="entry name" value="HISTONE-LYSINE N-METHYLTRANSFERASE SETMAR"/>
    <property type="match status" value="1"/>
</dbReference>
<dbReference type="GO" id="GO:0005634">
    <property type="term" value="C:nucleus"/>
    <property type="evidence" value="ECO:0007669"/>
    <property type="project" value="TreeGrafter"/>
</dbReference>
<dbReference type="GO" id="GO:0003697">
    <property type="term" value="F:single-stranded DNA binding"/>
    <property type="evidence" value="ECO:0007669"/>
    <property type="project" value="TreeGrafter"/>
</dbReference>
<dbReference type="GO" id="GO:0035861">
    <property type="term" value="C:site of double-strand break"/>
    <property type="evidence" value="ECO:0007669"/>
    <property type="project" value="TreeGrafter"/>
</dbReference>
<dbReference type="Pfam" id="PF17906">
    <property type="entry name" value="HTH_48"/>
    <property type="match status" value="1"/>
</dbReference>